<dbReference type="RefSeq" id="WP_014442689.1">
    <property type="nucleotide sequence ID" value="NC_017093.1"/>
</dbReference>
<feature type="region of interest" description="Disordered" evidence="1">
    <location>
        <begin position="1"/>
        <end position="42"/>
    </location>
</feature>
<dbReference type="PATRIC" id="fig|512565.3.peg.2574"/>
<dbReference type="HOGENOM" id="CLU_3021471_0_0_11"/>
<gene>
    <name evidence="2" type="ordered locus">AMIS_25740</name>
</gene>
<protein>
    <submittedName>
        <fullName evidence="2">Uncharacterized protein</fullName>
    </submittedName>
</protein>
<sequence length="55" mass="5820">MPRTTKSRVPPAAQRGKAQRAHAKVVSGPGAPHLVLASHPGITTARIERAARETE</sequence>
<evidence type="ECO:0000313" key="2">
    <source>
        <dbReference type="EMBL" id="BAL87794.1"/>
    </source>
</evidence>
<evidence type="ECO:0000256" key="1">
    <source>
        <dbReference type="SAM" id="MobiDB-lite"/>
    </source>
</evidence>
<dbReference type="Proteomes" id="UP000007882">
    <property type="component" value="Chromosome"/>
</dbReference>
<evidence type="ECO:0000313" key="3">
    <source>
        <dbReference type="Proteomes" id="UP000007882"/>
    </source>
</evidence>
<accession>I0H457</accession>
<proteinExistence type="predicted"/>
<dbReference type="KEGG" id="ams:AMIS_25740"/>
<reference evidence="2 3" key="1">
    <citation type="submission" date="2012-02" db="EMBL/GenBank/DDBJ databases">
        <title>Complete genome sequence of Actinoplanes missouriensis 431 (= NBRC 102363).</title>
        <authorList>
            <person name="Ohnishi Y."/>
            <person name="Ishikawa J."/>
            <person name="Sekine M."/>
            <person name="Hosoyama A."/>
            <person name="Harada T."/>
            <person name="Narita H."/>
            <person name="Hata T."/>
            <person name="Konno Y."/>
            <person name="Tutikane K."/>
            <person name="Fujita N."/>
            <person name="Horinouchi S."/>
            <person name="Hayakawa M."/>
        </authorList>
    </citation>
    <scope>NUCLEOTIDE SEQUENCE [LARGE SCALE GENOMIC DNA]</scope>
    <source>
        <strain evidence="3">ATCC 14538 / DSM 43046 / CBS 188.64 / JCM 3121 / NBRC 102363 / NCIMB 12654 / NRRL B-3342 / UNCC 431</strain>
    </source>
</reference>
<name>I0H457_ACTM4</name>
<dbReference type="EMBL" id="AP012319">
    <property type="protein sequence ID" value="BAL87794.1"/>
    <property type="molecule type" value="Genomic_DNA"/>
</dbReference>
<organism evidence="2 3">
    <name type="scientific">Actinoplanes missouriensis (strain ATCC 14538 / DSM 43046 / CBS 188.64 / JCM 3121 / NBRC 102363 / NCIMB 12654 / NRRL B-3342 / UNCC 431)</name>
    <dbReference type="NCBI Taxonomy" id="512565"/>
    <lineage>
        <taxon>Bacteria</taxon>
        <taxon>Bacillati</taxon>
        <taxon>Actinomycetota</taxon>
        <taxon>Actinomycetes</taxon>
        <taxon>Micromonosporales</taxon>
        <taxon>Micromonosporaceae</taxon>
        <taxon>Actinoplanes</taxon>
    </lineage>
</organism>
<dbReference type="AlphaFoldDB" id="I0H457"/>
<keyword evidence="3" id="KW-1185">Reference proteome</keyword>